<keyword evidence="3 6" id="KW-0812">Transmembrane</keyword>
<feature type="transmembrane region" description="Helical" evidence="6">
    <location>
        <begin position="6"/>
        <end position="26"/>
    </location>
</feature>
<evidence type="ECO:0000256" key="5">
    <source>
        <dbReference type="ARBA" id="ARBA00023136"/>
    </source>
</evidence>
<dbReference type="PRINTS" id="PR00885">
    <property type="entry name" value="BCTERIALGSPH"/>
</dbReference>
<protein>
    <recommendedName>
        <fullName evidence="8">Type II secretion system protein GspI C-terminal domain-containing protein</fullName>
    </recommendedName>
</protein>
<dbReference type="AlphaFoldDB" id="A0A3B0VDV1"/>
<keyword evidence="2" id="KW-0488">Methylation</keyword>
<dbReference type="GO" id="GO:0016020">
    <property type="term" value="C:membrane"/>
    <property type="evidence" value="ECO:0007669"/>
    <property type="project" value="UniProtKB-SubCell"/>
</dbReference>
<sequence>MQNKGFTLIEILVAVVIMGLAYVAILQSFSLSSRNIAHLDKERTSLLVNSLNFEQQLLTPEQLNNRAADSGDDVMVSGAFYQLSLIASKNNTFMTLKLDKK</sequence>
<accession>A0A3B0VDV1</accession>
<evidence type="ECO:0008006" key="8">
    <source>
        <dbReference type="Google" id="ProtNLM"/>
    </source>
</evidence>
<keyword evidence="4 6" id="KW-1133">Transmembrane helix</keyword>
<name>A0A3B0VDV1_9ZZZZ</name>
<dbReference type="GO" id="GO:0015628">
    <property type="term" value="P:protein secretion by the type II secretion system"/>
    <property type="evidence" value="ECO:0007669"/>
    <property type="project" value="InterPro"/>
</dbReference>
<reference evidence="7" key="1">
    <citation type="submission" date="2018-06" db="EMBL/GenBank/DDBJ databases">
        <authorList>
            <person name="Zhirakovskaya E."/>
        </authorList>
    </citation>
    <scope>NUCLEOTIDE SEQUENCE</scope>
</reference>
<dbReference type="GO" id="GO:0015627">
    <property type="term" value="C:type II protein secretion system complex"/>
    <property type="evidence" value="ECO:0007669"/>
    <property type="project" value="InterPro"/>
</dbReference>
<dbReference type="NCBIfam" id="TIGR02532">
    <property type="entry name" value="IV_pilin_GFxxxE"/>
    <property type="match status" value="1"/>
</dbReference>
<comment type="subcellular location">
    <subcellularLocation>
        <location evidence="1">Membrane</location>
        <topology evidence="1">Single-pass membrane protein</topology>
    </subcellularLocation>
</comment>
<dbReference type="InterPro" id="IPR002416">
    <property type="entry name" value="T2SS_protein-GspH"/>
</dbReference>
<evidence type="ECO:0000256" key="4">
    <source>
        <dbReference type="ARBA" id="ARBA00022989"/>
    </source>
</evidence>
<dbReference type="InterPro" id="IPR012902">
    <property type="entry name" value="N_methyl_site"/>
</dbReference>
<evidence type="ECO:0000256" key="6">
    <source>
        <dbReference type="SAM" id="Phobius"/>
    </source>
</evidence>
<proteinExistence type="predicted"/>
<organism evidence="7">
    <name type="scientific">hydrothermal vent metagenome</name>
    <dbReference type="NCBI Taxonomy" id="652676"/>
    <lineage>
        <taxon>unclassified sequences</taxon>
        <taxon>metagenomes</taxon>
        <taxon>ecological metagenomes</taxon>
    </lineage>
</organism>
<gene>
    <name evidence="7" type="ORF">MNBD_DELTA03-1066</name>
</gene>
<evidence type="ECO:0000313" key="7">
    <source>
        <dbReference type="EMBL" id="VAW34999.1"/>
    </source>
</evidence>
<dbReference type="EMBL" id="UOEX01000110">
    <property type="protein sequence ID" value="VAW34999.1"/>
    <property type="molecule type" value="Genomic_DNA"/>
</dbReference>
<dbReference type="Pfam" id="PF07963">
    <property type="entry name" value="N_methyl"/>
    <property type="match status" value="1"/>
</dbReference>
<evidence type="ECO:0000256" key="3">
    <source>
        <dbReference type="ARBA" id="ARBA00022692"/>
    </source>
</evidence>
<evidence type="ECO:0000256" key="2">
    <source>
        <dbReference type="ARBA" id="ARBA00022481"/>
    </source>
</evidence>
<keyword evidence="5 6" id="KW-0472">Membrane</keyword>
<evidence type="ECO:0000256" key="1">
    <source>
        <dbReference type="ARBA" id="ARBA00004167"/>
    </source>
</evidence>